<name>A0A9Q3FRU9_9BASI</name>
<dbReference type="AlphaFoldDB" id="A0A9Q3FRU9"/>
<protein>
    <submittedName>
        <fullName evidence="1">Uncharacterized protein</fullName>
    </submittedName>
</protein>
<sequence>MILLNWCCVNPSLKPSWGQFFTPYLLWPIGTSGSLWPFGHNTFSPGHILPSLASLANFHLTNPQAFIFVLVPGGPFSLPGVYGSSSHHQNSLPNPLYWEGFGINGFFGAFRPPMASTAHGPRSEGPLGLFWPNPMRPKEAKGGSTLVPKAKWAYLSQSLTMDPNLPILAKNPKGHLWPIFSNGLWKTPEATRSA</sequence>
<evidence type="ECO:0000313" key="1">
    <source>
        <dbReference type="EMBL" id="MBW0543457.1"/>
    </source>
</evidence>
<proteinExistence type="predicted"/>
<evidence type="ECO:0000313" key="2">
    <source>
        <dbReference type="Proteomes" id="UP000765509"/>
    </source>
</evidence>
<dbReference type="Proteomes" id="UP000765509">
    <property type="component" value="Unassembled WGS sequence"/>
</dbReference>
<accession>A0A9Q3FRU9</accession>
<comment type="caution">
    <text evidence="1">The sequence shown here is derived from an EMBL/GenBank/DDBJ whole genome shotgun (WGS) entry which is preliminary data.</text>
</comment>
<dbReference type="EMBL" id="AVOT02048209">
    <property type="protein sequence ID" value="MBW0543457.1"/>
    <property type="molecule type" value="Genomic_DNA"/>
</dbReference>
<gene>
    <name evidence="1" type="ORF">O181_083172</name>
</gene>
<reference evidence="1" key="1">
    <citation type="submission" date="2021-03" db="EMBL/GenBank/DDBJ databases">
        <title>Draft genome sequence of rust myrtle Austropuccinia psidii MF-1, a brazilian biotype.</title>
        <authorList>
            <person name="Quecine M.C."/>
            <person name="Pachon D.M.R."/>
            <person name="Bonatelli M.L."/>
            <person name="Correr F.H."/>
            <person name="Franceschini L.M."/>
            <person name="Leite T.F."/>
            <person name="Margarido G.R.A."/>
            <person name="Almeida C.A."/>
            <person name="Ferrarezi J.A."/>
            <person name="Labate C.A."/>
        </authorList>
    </citation>
    <scope>NUCLEOTIDE SEQUENCE</scope>
    <source>
        <strain evidence="1">MF-1</strain>
    </source>
</reference>
<keyword evidence="2" id="KW-1185">Reference proteome</keyword>
<organism evidence="1 2">
    <name type="scientific">Austropuccinia psidii MF-1</name>
    <dbReference type="NCBI Taxonomy" id="1389203"/>
    <lineage>
        <taxon>Eukaryota</taxon>
        <taxon>Fungi</taxon>
        <taxon>Dikarya</taxon>
        <taxon>Basidiomycota</taxon>
        <taxon>Pucciniomycotina</taxon>
        <taxon>Pucciniomycetes</taxon>
        <taxon>Pucciniales</taxon>
        <taxon>Sphaerophragmiaceae</taxon>
        <taxon>Austropuccinia</taxon>
    </lineage>
</organism>